<keyword evidence="1" id="KW-0732">Signal</keyword>
<keyword evidence="2" id="KW-1185">Reference proteome</keyword>
<dbReference type="RefSeq" id="XP_022248153.1">
    <property type="nucleotide sequence ID" value="XM_022392445.1"/>
</dbReference>
<organism evidence="2 3">
    <name type="scientific">Limulus polyphemus</name>
    <name type="common">Atlantic horseshoe crab</name>
    <dbReference type="NCBI Taxonomy" id="6850"/>
    <lineage>
        <taxon>Eukaryota</taxon>
        <taxon>Metazoa</taxon>
        <taxon>Ecdysozoa</taxon>
        <taxon>Arthropoda</taxon>
        <taxon>Chelicerata</taxon>
        <taxon>Merostomata</taxon>
        <taxon>Xiphosura</taxon>
        <taxon>Limulidae</taxon>
        <taxon>Limulus</taxon>
    </lineage>
</organism>
<evidence type="ECO:0000313" key="2">
    <source>
        <dbReference type="Proteomes" id="UP000694941"/>
    </source>
</evidence>
<sequence length="134" mass="15280">MSSTQRFMFFVLVVAVVIETGLVESRFQKQNAVQQPGLVNQKRPFCNAFTGCGMKRSPTAMDTEEFLSRLSKQIMAEVELWNLFRQRAGKSANIVTDKNQMERMKISPFLDLLAAEMSQRRPISDGIQTLNEED</sequence>
<feature type="chain" id="PRO_5047515931" evidence="1">
    <location>
        <begin position="26"/>
        <end position="134"/>
    </location>
</feature>
<reference evidence="3" key="1">
    <citation type="submission" date="2025-08" db="UniProtKB">
        <authorList>
            <consortium name="RefSeq"/>
        </authorList>
    </citation>
    <scope>IDENTIFICATION</scope>
    <source>
        <tissue evidence="3">Muscle</tissue>
    </source>
</reference>
<name>A0ABM1SWZ7_LIMPO</name>
<dbReference type="Proteomes" id="UP000694941">
    <property type="component" value="Unplaced"/>
</dbReference>
<evidence type="ECO:0000313" key="3">
    <source>
        <dbReference type="RefSeq" id="XP_022248153.1"/>
    </source>
</evidence>
<gene>
    <name evidence="3" type="primary">LOC106464678</name>
</gene>
<evidence type="ECO:0000256" key="1">
    <source>
        <dbReference type="SAM" id="SignalP"/>
    </source>
</evidence>
<dbReference type="GeneID" id="106464678"/>
<dbReference type="Pfam" id="PF11105">
    <property type="entry name" value="CCAP"/>
    <property type="match status" value="1"/>
</dbReference>
<proteinExistence type="predicted"/>
<dbReference type="InterPro" id="IPR024276">
    <property type="entry name" value="CCAP"/>
</dbReference>
<protein>
    <submittedName>
        <fullName evidence="3">Uncharacterized protein LOC106464678</fullName>
    </submittedName>
</protein>
<accession>A0ABM1SWZ7</accession>
<feature type="signal peptide" evidence="1">
    <location>
        <begin position="1"/>
        <end position="25"/>
    </location>
</feature>